<feature type="transmembrane region" description="Helical" evidence="6">
    <location>
        <begin position="71"/>
        <end position="89"/>
    </location>
</feature>
<feature type="transmembrane region" description="Helical" evidence="6">
    <location>
        <begin position="123"/>
        <end position="140"/>
    </location>
</feature>
<evidence type="ECO:0000259" key="7">
    <source>
        <dbReference type="Pfam" id="PF00892"/>
    </source>
</evidence>
<feature type="transmembrane region" description="Helical" evidence="6">
    <location>
        <begin position="250"/>
        <end position="270"/>
    </location>
</feature>
<dbReference type="EMBL" id="CP106738">
    <property type="protein sequence ID" value="UXX82630.1"/>
    <property type="molecule type" value="Genomic_DNA"/>
</dbReference>
<sequence>MTPDRLPLAIFTIVISVLALSLGDAAIKASSAGFGLWQIFVLRSVLLLAVLLAVGLVLWGRRAVVPDTPGWAALRSALLTANWIAYYASLPHLDLPVAAAVYYTSPIWITLFAGLFLGERIGAWGWLAVLIGFVGVLVILRPGFDAFGPASLLPLLAAILYALAMVLTRARCRNDHAFALAFSLNIGFILTGGAALLWLQWTAPAADGFLTRPWTPMGREEWQLMVALGGAILIGSIGAAIAYQNGPAAVVGVFDFTYLGFAVLWGIVFFADIPDMMTTVGIGMICAAGFLSMRARHPPKNRCATSP</sequence>
<organism evidence="8 9">
    <name type="scientific">Roseovarius pelagicus</name>
    <dbReference type="NCBI Taxonomy" id="2980108"/>
    <lineage>
        <taxon>Bacteria</taxon>
        <taxon>Pseudomonadati</taxon>
        <taxon>Pseudomonadota</taxon>
        <taxon>Alphaproteobacteria</taxon>
        <taxon>Rhodobacterales</taxon>
        <taxon>Roseobacteraceae</taxon>
        <taxon>Roseovarius</taxon>
    </lineage>
</organism>
<keyword evidence="4 6" id="KW-1133">Transmembrane helix</keyword>
<dbReference type="InterPro" id="IPR037185">
    <property type="entry name" value="EmrE-like"/>
</dbReference>
<protein>
    <submittedName>
        <fullName evidence="8">DMT family transporter</fullName>
    </submittedName>
</protein>
<proteinExistence type="inferred from homology"/>
<dbReference type="Proteomes" id="UP001064087">
    <property type="component" value="Chromosome"/>
</dbReference>
<feature type="transmembrane region" description="Helical" evidence="6">
    <location>
        <begin position="276"/>
        <end position="293"/>
    </location>
</feature>
<gene>
    <name evidence="8" type="ORF">N7U68_16290</name>
</gene>
<evidence type="ECO:0000256" key="6">
    <source>
        <dbReference type="SAM" id="Phobius"/>
    </source>
</evidence>
<feature type="transmembrane region" description="Helical" evidence="6">
    <location>
        <begin position="222"/>
        <end position="243"/>
    </location>
</feature>
<feature type="transmembrane region" description="Helical" evidence="6">
    <location>
        <begin position="95"/>
        <end position="116"/>
    </location>
</feature>
<evidence type="ECO:0000256" key="5">
    <source>
        <dbReference type="ARBA" id="ARBA00023136"/>
    </source>
</evidence>
<evidence type="ECO:0000256" key="2">
    <source>
        <dbReference type="ARBA" id="ARBA00009853"/>
    </source>
</evidence>
<comment type="similarity">
    <text evidence="2">Belongs to the drug/metabolite transporter (DMT) superfamily. 10 TMS drug/metabolite exporter (DME) (TC 2.A.7.3) family.</text>
</comment>
<feature type="transmembrane region" description="Helical" evidence="6">
    <location>
        <begin position="179"/>
        <end position="202"/>
    </location>
</feature>
<dbReference type="RefSeq" id="WP_263047488.1">
    <property type="nucleotide sequence ID" value="NZ_CP106738.1"/>
</dbReference>
<keyword evidence="9" id="KW-1185">Reference proteome</keyword>
<feature type="transmembrane region" description="Helical" evidence="6">
    <location>
        <begin position="146"/>
        <end position="167"/>
    </location>
</feature>
<feature type="transmembrane region" description="Helical" evidence="6">
    <location>
        <begin position="35"/>
        <end position="59"/>
    </location>
</feature>
<dbReference type="PANTHER" id="PTHR22911:SF6">
    <property type="entry name" value="SOLUTE CARRIER FAMILY 35 MEMBER G1"/>
    <property type="match status" value="1"/>
</dbReference>
<evidence type="ECO:0000256" key="4">
    <source>
        <dbReference type="ARBA" id="ARBA00022989"/>
    </source>
</evidence>
<keyword evidence="3 6" id="KW-0812">Transmembrane</keyword>
<keyword evidence="5 6" id="KW-0472">Membrane</keyword>
<accession>A0ABY6D954</accession>
<dbReference type="PANTHER" id="PTHR22911">
    <property type="entry name" value="ACYL-MALONYL CONDENSING ENZYME-RELATED"/>
    <property type="match status" value="1"/>
</dbReference>
<dbReference type="Pfam" id="PF00892">
    <property type="entry name" value="EamA"/>
    <property type="match status" value="1"/>
</dbReference>
<evidence type="ECO:0000256" key="3">
    <source>
        <dbReference type="ARBA" id="ARBA00022692"/>
    </source>
</evidence>
<dbReference type="SUPFAM" id="SSF103481">
    <property type="entry name" value="Multidrug resistance efflux transporter EmrE"/>
    <property type="match status" value="2"/>
</dbReference>
<reference evidence="8" key="1">
    <citation type="submission" date="2022-10" db="EMBL/GenBank/DDBJ databases">
        <title>Roseovarius pelagicus sp. nov., isolated from Arctic seawater.</title>
        <authorList>
            <person name="Hong Y.W."/>
            <person name="Hwang C.Y."/>
        </authorList>
    </citation>
    <scope>NUCLEOTIDE SEQUENCE</scope>
    <source>
        <strain evidence="8">HL-MP18</strain>
    </source>
</reference>
<evidence type="ECO:0000256" key="1">
    <source>
        <dbReference type="ARBA" id="ARBA00004141"/>
    </source>
</evidence>
<evidence type="ECO:0000313" key="9">
    <source>
        <dbReference type="Proteomes" id="UP001064087"/>
    </source>
</evidence>
<comment type="subcellular location">
    <subcellularLocation>
        <location evidence="1">Membrane</location>
        <topology evidence="1">Multi-pass membrane protein</topology>
    </subcellularLocation>
</comment>
<evidence type="ECO:0000313" key="8">
    <source>
        <dbReference type="EMBL" id="UXX82630.1"/>
    </source>
</evidence>
<name>A0ABY6D954_9RHOB</name>
<feature type="domain" description="EamA" evidence="7">
    <location>
        <begin position="9"/>
        <end position="140"/>
    </location>
</feature>
<dbReference type="InterPro" id="IPR000620">
    <property type="entry name" value="EamA_dom"/>
</dbReference>